<protein>
    <submittedName>
        <fullName evidence="1">Uncharacterized protein</fullName>
    </submittedName>
</protein>
<dbReference type="AlphaFoldDB" id="A0A4P6HK21"/>
<reference evidence="1 2" key="1">
    <citation type="submission" date="2018-02" db="EMBL/GenBank/DDBJ databases">
        <title>Genome sequence of Desulfovibrio carbinolicus DSM 3852.</title>
        <authorList>
            <person name="Wilbanks E."/>
            <person name="Skennerton C.T."/>
            <person name="Orphan V.J."/>
        </authorList>
    </citation>
    <scope>NUCLEOTIDE SEQUENCE [LARGE SCALE GENOMIC DNA]</scope>
    <source>
        <strain evidence="1 2">DSM 3852</strain>
    </source>
</reference>
<name>A0A4P6HK21_9BACT</name>
<dbReference type="RefSeq" id="WP_129352086.1">
    <property type="nucleotide sequence ID" value="NZ_CP026538.1"/>
</dbReference>
<dbReference type="OrthoDB" id="9839891at2"/>
<dbReference type="KEGG" id="dcb:C3Y92_09620"/>
<organism evidence="1 2">
    <name type="scientific">Solidesulfovibrio carbinolicus</name>
    <dbReference type="NCBI Taxonomy" id="296842"/>
    <lineage>
        <taxon>Bacteria</taxon>
        <taxon>Pseudomonadati</taxon>
        <taxon>Thermodesulfobacteriota</taxon>
        <taxon>Desulfovibrionia</taxon>
        <taxon>Desulfovibrionales</taxon>
        <taxon>Desulfovibrionaceae</taxon>
        <taxon>Solidesulfovibrio</taxon>
    </lineage>
</organism>
<gene>
    <name evidence="1" type="ORF">C3Y92_09620</name>
</gene>
<proteinExistence type="predicted"/>
<keyword evidence="2" id="KW-1185">Reference proteome</keyword>
<sequence length="157" mass="18052">MDITLSIDNLTTEDALSCDIYEIRRAYVILSRDGVVTAQTLSEAQNEILKESVEFFEVQTDVDCNELLKTLHRADVQSMFRDIYKEHIEYEARHRDGEIFMKTGKTEFPVLPTEPDHEPSDGHEASLMLAEIFSDICPPEIEYQPPVDPKEIEAIEF</sequence>
<accession>A0A4P6HK21</accession>
<evidence type="ECO:0000313" key="2">
    <source>
        <dbReference type="Proteomes" id="UP000293296"/>
    </source>
</evidence>
<dbReference type="EMBL" id="CP026538">
    <property type="protein sequence ID" value="QAZ67467.1"/>
    <property type="molecule type" value="Genomic_DNA"/>
</dbReference>
<evidence type="ECO:0000313" key="1">
    <source>
        <dbReference type="EMBL" id="QAZ67467.1"/>
    </source>
</evidence>
<dbReference type="Proteomes" id="UP000293296">
    <property type="component" value="Chromosome"/>
</dbReference>